<dbReference type="EMBL" id="UINC01200554">
    <property type="protein sequence ID" value="SVE19490.1"/>
    <property type="molecule type" value="Genomic_DNA"/>
</dbReference>
<sequence length="129" mass="13630">MDETGQVMGMRVLSNDANGVNVEVSLQTTGAIRGVPKNTLWTYNILTRPDGSVQGGGNGIMTTKDGDVISLIGNGSGKAVSPGETTNFRTMLHPHSASPKYADLNGTAWAGEYDVNADGSAVNKCWEWK</sequence>
<organism evidence="1">
    <name type="scientific">marine metagenome</name>
    <dbReference type="NCBI Taxonomy" id="408172"/>
    <lineage>
        <taxon>unclassified sequences</taxon>
        <taxon>metagenomes</taxon>
        <taxon>ecological metagenomes</taxon>
    </lineage>
</organism>
<protein>
    <submittedName>
        <fullName evidence="1">Uncharacterized protein</fullName>
    </submittedName>
</protein>
<gene>
    <name evidence="1" type="ORF">METZ01_LOCUS472344</name>
</gene>
<dbReference type="AlphaFoldDB" id="A0A383BI48"/>
<reference evidence="1" key="1">
    <citation type="submission" date="2018-05" db="EMBL/GenBank/DDBJ databases">
        <authorList>
            <person name="Lanie J.A."/>
            <person name="Ng W.-L."/>
            <person name="Kazmierczak K.M."/>
            <person name="Andrzejewski T.M."/>
            <person name="Davidsen T.M."/>
            <person name="Wayne K.J."/>
            <person name="Tettelin H."/>
            <person name="Glass J.I."/>
            <person name="Rusch D."/>
            <person name="Podicherti R."/>
            <person name="Tsui H.-C.T."/>
            <person name="Winkler M.E."/>
        </authorList>
    </citation>
    <scope>NUCLEOTIDE SEQUENCE</scope>
</reference>
<accession>A0A383BI48</accession>
<dbReference type="Gene3D" id="2.40.160.20">
    <property type="match status" value="1"/>
</dbReference>
<proteinExistence type="predicted"/>
<name>A0A383BI48_9ZZZZ</name>
<evidence type="ECO:0000313" key="1">
    <source>
        <dbReference type="EMBL" id="SVE19490.1"/>
    </source>
</evidence>